<evidence type="ECO:0000256" key="1">
    <source>
        <dbReference type="ARBA" id="ARBA00004613"/>
    </source>
</evidence>
<evidence type="ECO:0000256" key="3">
    <source>
        <dbReference type="SAM" id="MobiDB-lite"/>
    </source>
</evidence>
<keyword evidence="2" id="KW-0964">Secreted</keyword>
<protein>
    <submittedName>
        <fullName evidence="5">Uncharacterized protein</fullName>
    </submittedName>
</protein>
<feature type="compositionally biased region" description="Acidic residues" evidence="3">
    <location>
        <begin position="838"/>
        <end position="859"/>
    </location>
</feature>
<accession>A0A2T7PU52</accession>
<feature type="region of interest" description="Disordered" evidence="3">
    <location>
        <begin position="34"/>
        <end position="74"/>
    </location>
</feature>
<dbReference type="SMART" id="SM00183">
    <property type="entry name" value="NAT_PEP"/>
    <property type="match status" value="11"/>
</dbReference>
<feature type="signal peptide" evidence="4">
    <location>
        <begin position="1"/>
        <end position="20"/>
    </location>
</feature>
<dbReference type="EMBL" id="PZQS01000002">
    <property type="protein sequence ID" value="PVD36939.1"/>
    <property type="molecule type" value="Genomic_DNA"/>
</dbReference>
<feature type="compositionally biased region" description="Basic and acidic residues" evidence="3">
    <location>
        <begin position="205"/>
        <end position="218"/>
    </location>
</feature>
<keyword evidence="4" id="KW-0732">Signal</keyword>
<comment type="caution">
    <text evidence="5">The sequence shown here is derived from an EMBL/GenBank/DDBJ whole genome shotgun (WGS) entry which is preliminary data.</text>
</comment>
<sequence>MKRTSACHVWLMMSLLLCGAAVEEKAKIKQTQLPSLPIKAAEAFRPEGAEDSNHNHEPDDSEPHTATDDKRFDRISSATSFSKFGKRDDDADDAVDEKRFDRISTMGAMSRFGKRPADFNEDEADSESKRFDRISSANGGFAKFGKRWEGTEDSGDEEKRFDRISSSSGFSKFGKRQDPLDGSDQDFDKRFDRISSASGFSKFGKRPDASEDLGQEDKRFDRISSATSYAKFGKRDDIDEANGDEAAFDVDDKRLDRISSASGFAKFGKRQQHLDDSDYLDARDRRFDRISSANDDVPEIDDKRFDRISSASGFSKFGKRDDDQELIDKRFDRISSASGFSKFGKRFDRISSASGFSKFGKRFDRISSASGFSKFGKRDDDAPELDDKRFDRISSASGFSRFGKRNDNEFADKRFDRISSASGFSKFGKRFDRISSASGFSKFGKRDDDVPELDDKRFDRISSASGLSKFGKRENLPEWADKRFDRISSASGFSKFGKRQNEKRFDRISSASGFGKFGKRMDELSPDFEENSPEYFGIAKRAFDRIGASSAFAKFGKRVDSSQLKDGVDEKRAFDRIASASNFAGFGKRGDVYADGPLDDELAKRSFDRISSASSFSRIGNGPHSFLKTKKDFDRIGLSRFASFGKRSTDSTEFNNKLDFVAASPFSRFGEHSSFSAEEGDGESLQDKSNLDRISSMVSSLRKSDEQDGQAEQSSDGIEGQSTVSHNLSADVSKMADTKQPEKYGTGEEGIRTLTKRESSDALGTTLHRVKRGFDSIGTSSFSRGFGKYRRLNSPGIYRDSGGLGKRIEEKYPLDTIAPSSFFSGFGKREPHSQSLFENDEDFLSSPDVTDDEDYDEDDDDEEMFEETKRKFDRIGTSSNFGKFGKRSALDEDDLEDDQLQGPVITHRPFARIGYLTGFGSFGKRSTIEPYLDLQQIDLDPDSPDGDYSTGQGKSVYPGPKWIRYLDRICGPLNIPVRRDSYRLGRSDLQVPHRMFKRLDRIGHGWFSRFRKRFGYETELAPPNVRGSLHYVSICTLAMLLKEYYSALAEQESENIMGARPRRSEDKRFDRISYGHFAKWGRK</sequence>
<proteinExistence type="predicted"/>
<feature type="chain" id="PRO_5015662565" evidence="4">
    <location>
        <begin position="21"/>
        <end position="1083"/>
    </location>
</feature>
<keyword evidence="6" id="KW-1185">Reference proteome</keyword>
<evidence type="ECO:0000313" key="6">
    <source>
        <dbReference type="Proteomes" id="UP000245119"/>
    </source>
</evidence>
<feature type="region of interest" description="Disordered" evidence="3">
    <location>
        <begin position="836"/>
        <end position="859"/>
    </location>
</feature>
<dbReference type="OrthoDB" id="5919137at2759"/>
<feature type="region of interest" description="Disordered" evidence="3">
    <location>
        <begin position="112"/>
        <end position="218"/>
    </location>
</feature>
<feature type="compositionally biased region" description="Basic and acidic residues" evidence="3">
    <location>
        <begin position="734"/>
        <end position="749"/>
    </location>
</feature>
<gene>
    <name evidence="5" type="ORF">C0Q70_03932</name>
</gene>
<name>A0A2T7PU52_POMCA</name>
<feature type="compositionally biased region" description="Polar residues" evidence="3">
    <location>
        <begin position="710"/>
        <end position="730"/>
    </location>
</feature>
<dbReference type="SMART" id="SM00029">
    <property type="entry name" value="GASTRIN"/>
    <property type="match status" value="14"/>
</dbReference>
<dbReference type="GO" id="GO:0005576">
    <property type="term" value="C:extracellular region"/>
    <property type="evidence" value="ECO:0007669"/>
    <property type="project" value="UniProtKB-SubCell"/>
</dbReference>
<dbReference type="InterPro" id="IPR000663">
    <property type="entry name" value="Natr_peptide"/>
</dbReference>
<evidence type="ECO:0000256" key="2">
    <source>
        <dbReference type="ARBA" id="ARBA00022525"/>
    </source>
</evidence>
<evidence type="ECO:0000256" key="4">
    <source>
        <dbReference type="SAM" id="SignalP"/>
    </source>
</evidence>
<dbReference type="Proteomes" id="UP000245119">
    <property type="component" value="Linkage Group LG2"/>
</dbReference>
<organism evidence="5 6">
    <name type="scientific">Pomacea canaliculata</name>
    <name type="common">Golden apple snail</name>
    <dbReference type="NCBI Taxonomy" id="400727"/>
    <lineage>
        <taxon>Eukaryota</taxon>
        <taxon>Metazoa</taxon>
        <taxon>Spiralia</taxon>
        <taxon>Lophotrochozoa</taxon>
        <taxon>Mollusca</taxon>
        <taxon>Gastropoda</taxon>
        <taxon>Caenogastropoda</taxon>
        <taxon>Architaenioglossa</taxon>
        <taxon>Ampullarioidea</taxon>
        <taxon>Ampullariidae</taxon>
        <taxon>Pomacea</taxon>
    </lineage>
</organism>
<evidence type="ECO:0000313" key="5">
    <source>
        <dbReference type="EMBL" id="PVD36939.1"/>
    </source>
</evidence>
<feature type="compositionally biased region" description="Basic and acidic residues" evidence="3">
    <location>
        <begin position="42"/>
        <end position="74"/>
    </location>
</feature>
<comment type="subcellular location">
    <subcellularLocation>
        <location evidence="1">Secreted</location>
    </subcellularLocation>
</comment>
<dbReference type="GO" id="GO:0005179">
    <property type="term" value="F:hormone activity"/>
    <property type="evidence" value="ECO:0007669"/>
    <property type="project" value="InterPro"/>
</dbReference>
<dbReference type="AlphaFoldDB" id="A0A2T7PU52"/>
<feature type="region of interest" description="Disordered" evidence="3">
    <location>
        <begin position="696"/>
        <end position="749"/>
    </location>
</feature>
<reference evidence="5 6" key="1">
    <citation type="submission" date="2018-04" db="EMBL/GenBank/DDBJ databases">
        <title>The genome of golden apple snail Pomacea canaliculata provides insight into stress tolerance and invasive adaptation.</title>
        <authorList>
            <person name="Liu C."/>
            <person name="Liu B."/>
            <person name="Ren Y."/>
            <person name="Zhang Y."/>
            <person name="Wang H."/>
            <person name="Li S."/>
            <person name="Jiang F."/>
            <person name="Yin L."/>
            <person name="Zhang G."/>
            <person name="Qian W."/>
            <person name="Fan W."/>
        </authorList>
    </citation>
    <scope>NUCLEOTIDE SEQUENCE [LARGE SCALE GENOMIC DNA]</scope>
    <source>
        <strain evidence="5">SZHN2017</strain>
        <tissue evidence="5">Muscle</tissue>
    </source>
</reference>